<keyword evidence="4" id="KW-1185">Reference proteome</keyword>
<proteinExistence type="predicted"/>
<sequence>MDEILGFVNEKVVKLSHNLGISPDELGIDEATFSYSLVGGFLIVHFLLYFIAANASSSRDAKFRALSEEKSMELLKRMKARIDEANKPQTKNVALEQSKIELERLKEQKKKLLDQHTQVERACHAVQAKDPEYKAIVQKANDEYTQMYQQVAYKEQELARMREAYQQQLAYQDRTEELEQRKLGLEKLQRDFADAKRKRDKTAKQNDKLRKEVEKITTDREKMQQQINAYKASQEQFKAEEDAFNSAIAYIQENTNVLQVALEKLAEGASDKEKNQIVDELFDVEKAAFEVETAQNAVNKTQESLNAQEAALKEKENQ</sequence>
<dbReference type="EMBL" id="OU015568">
    <property type="protein sequence ID" value="CAG5088523.1"/>
    <property type="molecule type" value="Genomic_DNA"/>
</dbReference>
<reference evidence="3 4" key="1">
    <citation type="submission" date="2021-04" db="EMBL/GenBank/DDBJ databases">
        <authorList>
            <person name="Bliznina A."/>
        </authorList>
    </citation>
    <scope>NUCLEOTIDE SEQUENCE [LARGE SCALE GENOMIC DNA]</scope>
</reference>
<organism evidence="3 4">
    <name type="scientific">Oikopleura dioica</name>
    <name type="common">Tunicate</name>
    <dbReference type="NCBI Taxonomy" id="34765"/>
    <lineage>
        <taxon>Eukaryota</taxon>
        <taxon>Metazoa</taxon>
        <taxon>Chordata</taxon>
        <taxon>Tunicata</taxon>
        <taxon>Appendicularia</taxon>
        <taxon>Copelata</taxon>
        <taxon>Oikopleuridae</taxon>
        <taxon>Oikopleura</taxon>
    </lineage>
</organism>
<evidence type="ECO:0000256" key="1">
    <source>
        <dbReference type="SAM" id="Coils"/>
    </source>
</evidence>
<name>A0ABN7RYB5_OIKDI</name>
<dbReference type="Proteomes" id="UP001158576">
    <property type="component" value="Chromosome PAR"/>
</dbReference>
<feature type="coiled-coil region" evidence="1">
    <location>
        <begin position="92"/>
        <end position="122"/>
    </location>
</feature>
<keyword evidence="2" id="KW-1133">Transmembrane helix</keyword>
<keyword evidence="2" id="KW-0472">Membrane</keyword>
<accession>A0ABN7RYB5</accession>
<evidence type="ECO:0000313" key="4">
    <source>
        <dbReference type="Proteomes" id="UP001158576"/>
    </source>
</evidence>
<keyword evidence="1" id="KW-0175">Coiled coil</keyword>
<feature type="transmembrane region" description="Helical" evidence="2">
    <location>
        <begin position="33"/>
        <end position="52"/>
    </location>
</feature>
<feature type="coiled-coil region" evidence="1">
    <location>
        <begin position="161"/>
        <end position="240"/>
    </location>
</feature>
<evidence type="ECO:0000256" key="2">
    <source>
        <dbReference type="SAM" id="Phobius"/>
    </source>
</evidence>
<evidence type="ECO:0000313" key="3">
    <source>
        <dbReference type="EMBL" id="CAG5088523.1"/>
    </source>
</evidence>
<protein>
    <submittedName>
        <fullName evidence="3">Oidioi.mRNA.OKI2018_I69.PAR.g11874.t1.cds</fullName>
    </submittedName>
</protein>
<gene>
    <name evidence="3" type="ORF">OKIOD_LOCUS3432</name>
</gene>
<feature type="coiled-coil region" evidence="1">
    <location>
        <begin position="291"/>
        <end position="318"/>
    </location>
</feature>
<keyword evidence="2" id="KW-0812">Transmembrane</keyword>
<dbReference type="Gene3D" id="6.10.250.3110">
    <property type="match status" value="1"/>
</dbReference>